<dbReference type="Proteomes" id="UP000663555">
    <property type="component" value="Chromosome"/>
</dbReference>
<accession>A0ABX7MTE9</accession>
<proteinExistence type="inferred from homology"/>
<keyword evidence="5 6" id="KW-0067">ATP-binding</keyword>
<comment type="catalytic activity">
    <reaction evidence="6">
        <text>(6S)-5,6,7,8-tetrahydrofolate + formate + ATP = (6R)-10-formyltetrahydrofolate + ADP + phosphate</text>
        <dbReference type="Rhea" id="RHEA:20221"/>
        <dbReference type="ChEBI" id="CHEBI:15740"/>
        <dbReference type="ChEBI" id="CHEBI:30616"/>
        <dbReference type="ChEBI" id="CHEBI:43474"/>
        <dbReference type="ChEBI" id="CHEBI:57453"/>
        <dbReference type="ChEBI" id="CHEBI:195366"/>
        <dbReference type="ChEBI" id="CHEBI:456216"/>
        <dbReference type="EC" id="6.3.4.3"/>
    </reaction>
</comment>
<dbReference type="InterPro" id="IPR027417">
    <property type="entry name" value="P-loop_NTPase"/>
</dbReference>
<reference evidence="7 8" key="1">
    <citation type="submission" date="2021-03" db="EMBL/GenBank/DDBJ databases">
        <title>Genome sequencing of Marinobacter sp. LPB0319.</title>
        <authorList>
            <person name="Kim J."/>
        </authorList>
    </citation>
    <scope>NUCLEOTIDE SEQUENCE [LARGE SCALE GENOMIC DNA]</scope>
    <source>
        <strain evidence="7 8">LPB0319</strain>
    </source>
</reference>
<evidence type="ECO:0000256" key="4">
    <source>
        <dbReference type="ARBA" id="ARBA00022741"/>
    </source>
</evidence>
<keyword evidence="8" id="KW-1185">Reference proteome</keyword>
<dbReference type="CDD" id="cd00477">
    <property type="entry name" value="FTHFS"/>
    <property type="match status" value="1"/>
</dbReference>
<dbReference type="InterPro" id="IPR020628">
    <property type="entry name" value="Formate_THF_ligase_CS"/>
</dbReference>
<dbReference type="GO" id="GO:0004329">
    <property type="term" value="F:formate-tetrahydrofolate ligase activity"/>
    <property type="evidence" value="ECO:0007669"/>
    <property type="project" value="UniProtKB-EC"/>
</dbReference>
<keyword evidence="4 6" id="KW-0547">Nucleotide-binding</keyword>
<dbReference type="Gene3D" id="3.30.1510.10">
    <property type="entry name" value="Domain 2, N(10)-formyltetrahydrofolate synthetase"/>
    <property type="match status" value="1"/>
</dbReference>
<name>A0ABX7MTE9_9GAMM</name>
<dbReference type="NCBIfam" id="NF010030">
    <property type="entry name" value="PRK13505.1"/>
    <property type="match status" value="1"/>
</dbReference>
<dbReference type="Gene3D" id="3.10.410.10">
    <property type="entry name" value="Formyltetrahydrofolate synthetase, domain 3"/>
    <property type="match status" value="1"/>
</dbReference>
<evidence type="ECO:0000256" key="3">
    <source>
        <dbReference type="ARBA" id="ARBA00022598"/>
    </source>
</evidence>
<keyword evidence="2 6" id="KW-0554">One-carbon metabolism</keyword>
<keyword evidence="3 6" id="KW-0436">Ligase</keyword>
<evidence type="ECO:0000313" key="8">
    <source>
        <dbReference type="Proteomes" id="UP000663555"/>
    </source>
</evidence>
<dbReference type="HAMAP" id="MF_01543">
    <property type="entry name" value="FTHFS"/>
    <property type="match status" value="1"/>
</dbReference>
<gene>
    <name evidence="6" type="primary">fhs</name>
    <name evidence="7" type="ORF">LPB19_04065</name>
</gene>
<dbReference type="PROSITE" id="PS00721">
    <property type="entry name" value="FTHFS_1"/>
    <property type="match status" value="1"/>
</dbReference>
<feature type="binding site" evidence="6">
    <location>
        <begin position="88"/>
        <end position="95"/>
    </location>
    <ligand>
        <name>ATP</name>
        <dbReference type="ChEBI" id="CHEBI:30616"/>
    </ligand>
</feature>
<evidence type="ECO:0000256" key="2">
    <source>
        <dbReference type="ARBA" id="ARBA00022563"/>
    </source>
</evidence>
<comment type="similarity">
    <text evidence="6">Belongs to the formate--tetrahydrofolate ligase family.</text>
</comment>
<dbReference type="Gene3D" id="3.40.50.300">
    <property type="entry name" value="P-loop containing nucleotide triphosphate hydrolases"/>
    <property type="match status" value="1"/>
</dbReference>
<evidence type="ECO:0000256" key="1">
    <source>
        <dbReference type="ARBA" id="ARBA00004777"/>
    </source>
</evidence>
<protein>
    <recommendedName>
        <fullName evidence="6">Formate--tetrahydrofolate ligase</fullName>
        <ecNumber evidence="6">6.3.4.3</ecNumber>
    </recommendedName>
    <alternativeName>
        <fullName evidence="6">Formyltetrahydrofolate synthetase</fullName>
        <shortName evidence="6">FHS</shortName>
        <shortName evidence="6">FTHFS</shortName>
    </alternativeName>
</protein>
<organism evidence="7 8">
    <name type="scientific">Marinobacter salinisoli</name>
    <dbReference type="NCBI Taxonomy" id="2769486"/>
    <lineage>
        <taxon>Bacteria</taxon>
        <taxon>Pseudomonadati</taxon>
        <taxon>Pseudomonadota</taxon>
        <taxon>Gammaproteobacteria</taxon>
        <taxon>Pseudomonadales</taxon>
        <taxon>Marinobacteraceae</taxon>
        <taxon>Marinobacter</taxon>
    </lineage>
</organism>
<dbReference type="SUPFAM" id="SSF52540">
    <property type="entry name" value="P-loop containing nucleoside triphosphate hydrolases"/>
    <property type="match status" value="1"/>
</dbReference>
<dbReference type="Pfam" id="PF01268">
    <property type="entry name" value="FTHFS"/>
    <property type="match status" value="1"/>
</dbReference>
<dbReference type="InterPro" id="IPR000559">
    <property type="entry name" value="Formate_THF_ligase"/>
</dbReference>
<comment type="pathway">
    <text evidence="1 6">One-carbon metabolism; tetrahydrofolate interconversion.</text>
</comment>
<sequence length="579" mass="61991">MGFRYNEQQTSHPPVLDNLNLTPKPDIEIARSVQPQSILLLAQQRFGLPAESLVPFGHYKAKLDMTYVDTSEAAPRGKLVLVTAMTPTPAGEGKTTTSVGLNDGLNRLGVSSSVCLREPSLGPCFGMKGGAAGGGRSQVIPMEDINLHFNGDFHAITTAHNLLASLIDNHIHWGNEAGLDPRLISWRRVVDLTDRSLRNLVCGLGGKAHGVPRETGFDITVSSEIMAILCLAEGRLDLRRRLSNMLVGRRADNSPVTVGDLGMEGALSVLLKDALQPNMVQSLEHNPVFIHGGPFANIAHGCNSVMATRASLALNDITVTEAGFGADLGAEKFIDIKCRHSGLQPDAAVLVCTLRALKLHGGVPRSRIANPDAEALRAGAANLERHIQNLQQFGLNPVVCINRFPGDTEEEMELVQAICEDLGVTAVPAEHWACGSDGALELAQAVLDELGKGKPDVRFLYDDSLPLAEKIETIATRIYHASHVEFTATARQQLREYEALGYGYLPVCIAKTQYSFSVDSSLMGAPSGHTLPVREVRLAAGAGFVVAVCGEIMTMPGLPRRPAALDIGLDENGLVVGLT</sequence>
<evidence type="ECO:0000256" key="6">
    <source>
        <dbReference type="HAMAP-Rule" id="MF_01543"/>
    </source>
</evidence>
<dbReference type="EC" id="6.3.4.3" evidence="6"/>
<evidence type="ECO:0000313" key="7">
    <source>
        <dbReference type="EMBL" id="QSP95601.1"/>
    </source>
</evidence>
<dbReference type="RefSeq" id="WP_206644838.1">
    <property type="nucleotide sequence ID" value="NZ_CP071247.1"/>
</dbReference>
<dbReference type="EMBL" id="CP071247">
    <property type="protein sequence ID" value="QSP95601.1"/>
    <property type="molecule type" value="Genomic_DNA"/>
</dbReference>
<evidence type="ECO:0000256" key="5">
    <source>
        <dbReference type="ARBA" id="ARBA00022840"/>
    </source>
</evidence>